<keyword evidence="3" id="KW-0597">Phosphoprotein</keyword>
<dbReference type="Gene3D" id="1.10.287.130">
    <property type="match status" value="1"/>
</dbReference>
<dbReference type="PANTHER" id="PTHR45453:SF1">
    <property type="entry name" value="PHOSPHATE REGULON SENSOR PROTEIN PHOR"/>
    <property type="match status" value="1"/>
</dbReference>
<dbReference type="GO" id="GO:0004721">
    <property type="term" value="F:phosphoprotein phosphatase activity"/>
    <property type="evidence" value="ECO:0007669"/>
    <property type="project" value="TreeGrafter"/>
</dbReference>
<dbReference type="SUPFAM" id="SSF55874">
    <property type="entry name" value="ATPase domain of HSP90 chaperone/DNA topoisomerase II/histidine kinase"/>
    <property type="match status" value="1"/>
</dbReference>
<dbReference type="EMBL" id="FONW01000001">
    <property type="protein sequence ID" value="SFE54528.1"/>
    <property type="molecule type" value="Genomic_DNA"/>
</dbReference>
<evidence type="ECO:0000256" key="5">
    <source>
        <dbReference type="ARBA" id="ARBA00022777"/>
    </source>
</evidence>
<feature type="domain" description="Histidine kinase" evidence="9">
    <location>
        <begin position="126"/>
        <end position="344"/>
    </location>
</feature>
<keyword evidence="8" id="KW-0812">Transmembrane</keyword>
<evidence type="ECO:0000313" key="10">
    <source>
        <dbReference type="EMBL" id="SFE54528.1"/>
    </source>
</evidence>
<dbReference type="InterPro" id="IPR005467">
    <property type="entry name" value="His_kinase_dom"/>
</dbReference>
<dbReference type="InterPro" id="IPR036890">
    <property type="entry name" value="HATPase_C_sf"/>
</dbReference>
<dbReference type="CDD" id="cd00075">
    <property type="entry name" value="HATPase"/>
    <property type="match status" value="1"/>
</dbReference>
<dbReference type="InterPro" id="IPR004358">
    <property type="entry name" value="Sig_transdc_His_kin-like_C"/>
</dbReference>
<evidence type="ECO:0000313" key="11">
    <source>
        <dbReference type="Proteomes" id="UP000198964"/>
    </source>
</evidence>
<comment type="catalytic activity">
    <reaction evidence="1">
        <text>ATP + protein L-histidine = ADP + protein N-phospho-L-histidine.</text>
        <dbReference type="EC" id="2.7.13.3"/>
    </reaction>
</comment>
<dbReference type="SUPFAM" id="SSF47384">
    <property type="entry name" value="Homodimeric domain of signal transducing histidine kinase"/>
    <property type="match status" value="1"/>
</dbReference>
<proteinExistence type="predicted"/>
<dbReference type="FunFam" id="3.30.565.10:FF:000006">
    <property type="entry name" value="Sensor histidine kinase WalK"/>
    <property type="match status" value="1"/>
</dbReference>
<evidence type="ECO:0000256" key="6">
    <source>
        <dbReference type="ARBA" id="ARBA00023012"/>
    </source>
</evidence>
<protein>
    <recommendedName>
        <fullName evidence="2">histidine kinase</fullName>
        <ecNumber evidence="2">2.7.13.3</ecNumber>
    </recommendedName>
</protein>
<evidence type="ECO:0000256" key="4">
    <source>
        <dbReference type="ARBA" id="ARBA00022679"/>
    </source>
</evidence>
<evidence type="ECO:0000256" key="7">
    <source>
        <dbReference type="ARBA" id="ARBA00023136"/>
    </source>
</evidence>
<dbReference type="PROSITE" id="PS50109">
    <property type="entry name" value="HIS_KIN"/>
    <property type="match status" value="1"/>
</dbReference>
<dbReference type="AlphaFoldDB" id="A0A1I2BF67"/>
<evidence type="ECO:0000256" key="1">
    <source>
        <dbReference type="ARBA" id="ARBA00000085"/>
    </source>
</evidence>
<name>A0A1I2BF67_9BACT</name>
<feature type="transmembrane region" description="Helical" evidence="8">
    <location>
        <begin position="37"/>
        <end position="57"/>
    </location>
</feature>
<dbReference type="STRING" id="655355.SAMN05216283_101394"/>
<dbReference type="Pfam" id="PF00512">
    <property type="entry name" value="HisKA"/>
    <property type="match status" value="1"/>
</dbReference>
<dbReference type="SMART" id="SM00387">
    <property type="entry name" value="HATPase_c"/>
    <property type="match status" value="1"/>
</dbReference>
<dbReference type="InterPro" id="IPR003661">
    <property type="entry name" value="HisK_dim/P_dom"/>
</dbReference>
<reference evidence="10 11" key="1">
    <citation type="submission" date="2016-10" db="EMBL/GenBank/DDBJ databases">
        <authorList>
            <person name="de Groot N.N."/>
        </authorList>
    </citation>
    <scope>NUCLEOTIDE SEQUENCE [LARGE SCALE GENOMIC DNA]</scope>
    <source>
        <strain evidence="10 11">CGMCC 1.9156</strain>
    </source>
</reference>
<dbReference type="FunFam" id="1.10.287.130:FF:000001">
    <property type="entry name" value="Two-component sensor histidine kinase"/>
    <property type="match status" value="1"/>
</dbReference>
<dbReference type="PANTHER" id="PTHR45453">
    <property type="entry name" value="PHOSPHATE REGULON SENSOR PROTEIN PHOR"/>
    <property type="match status" value="1"/>
</dbReference>
<keyword evidence="11" id="KW-1185">Reference proteome</keyword>
<accession>A0A1I2BF67</accession>
<evidence type="ECO:0000259" key="9">
    <source>
        <dbReference type="PROSITE" id="PS50109"/>
    </source>
</evidence>
<evidence type="ECO:0000256" key="2">
    <source>
        <dbReference type="ARBA" id="ARBA00012438"/>
    </source>
</evidence>
<evidence type="ECO:0000256" key="3">
    <source>
        <dbReference type="ARBA" id="ARBA00022553"/>
    </source>
</evidence>
<dbReference type="Pfam" id="PF02518">
    <property type="entry name" value="HATPase_c"/>
    <property type="match status" value="1"/>
</dbReference>
<dbReference type="Gene3D" id="3.30.565.10">
    <property type="entry name" value="Histidine kinase-like ATPase, C-terminal domain"/>
    <property type="match status" value="1"/>
</dbReference>
<evidence type="ECO:0000256" key="8">
    <source>
        <dbReference type="SAM" id="Phobius"/>
    </source>
</evidence>
<keyword evidence="8" id="KW-1133">Transmembrane helix</keyword>
<keyword evidence="4" id="KW-0808">Transferase</keyword>
<dbReference type="GO" id="GO:0005886">
    <property type="term" value="C:plasma membrane"/>
    <property type="evidence" value="ECO:0007669"/>
    <property type="project" value="TreeGrafter"/>
</dbReference>
<dbReference type="EC" id="2.7.13.3" evidence="2"/>
<sequence>MKTYSPRKLALYLSLTLTFFAALLVIVLSFISFSGWLYLLLSLLYFGFTYLAIAFIMRRYVDYKVEPIYKIIRKMPVQGKEIKRREDSSDLISSARMEVEEWAKNQTKEITRLKDLERYRKEFVGNVSHELKTPIFNIQGYILTLLEGGIDDPKVNKLYLKRTEKSIDRMISIVEDLESITKLESGELKLKYESFDLVRLVDDVIEMEQMMASERKIQLQFNRPEKPVKVLADKKRIMEVMTNLVVNGIKYGKRKGFVKISFYDLKDNLMVEVADNGLGIDSKHLARIFERFYRADKSRSREQGGTGLGLSIVKHIIEAHEQTINVKSAVDEGTTFTFTLEKAK</sequence>
<dbReference type="RefSeq" id="WP_093918138.1">
    <property type="nucleotide sequence ID" value="NZ_FONW01000001.1"/>
</dbReference>
<keyword evidence="7 8" id="KW-0472">Membrane</keyword>
<dbReference type="PRINTS" id="PR00344">
    <property type="entry name" value="BCTRLSENSOR"/>
</dbReference>
<keyword evidence="5 10" id="KW-0418">Kinase</keyword>
<dbReference type="GO" id="GO:0016036">
    <property type="term" value="P:cellular response to phosphate starvation"/>
    <property type="evidence" value="ECO:0007669"/>
    <property type="project" value="TreeGrafter"/>
</dbReference>
<keyword evidence="6" id="KW-0902">Two-component regulatory system</keyword>
<feature type="transmembrane region" description="Helical" evidence="8">
    <location>
        <begin position="9"/>
        <end position="31"/>
    </location>
</feature>
<gene>
    <name evidence="10" type="ORF">SAMN05216283_101394</name>
</gene>
<dbReference type="InterPro" id="IPR036097">
    <property type="entry name" value="HisK_dim/P_sf"/>
</dbReference>
<dbReference type="InterPro" id="IPR050351">
    <property type="entry name" value="BphY/WalK/GraS-like"/>
</dbReference>
<organism evidence="10 11">
    <name type="scientific">Sunxiuqinia elliptica</name>
    <dbReference type="NCBI Taxonomy" id="655355"/>
    <lineage>
        <taxon>Bacteria</taxon>
        <taxon>Pseudomonadati</taxon>
        <taxon>Bacteroidota</taxon>
        <taxon>Bacteroidia</taxon>
        <taxon>Marinilabiliales</taxon>
        <taxon>Prolixibacteraceae</taxon>
        <taxon>Sunxiuqinia</taxon>
    </lineage>
</organism>
<dbReference type="GO" id="GO:0000155">
    <property type="term" value="F:phosphorelay sensor kinase activity"/>
    <property type="evidence" value="ECO:0007669"/>
    <property type="project" value="InterPro"/>
</dbReference>
<dbReference type="CDD" id="cd00082">
    <property type="entry name" value="HisKA"/>
    <property type="match status" value="1"/>
</dbReference>
<dbReference type="InterPro" id="IPR003594">
    <property type="entry name" value="HATPase_dom"/>
</dbReference>
<dbReference type="SMART" id="SM00388">
    <property type="entry name" value="HisKA"/>
    <property type="match status" value="1"/>
</dbReference>
<dbReference type="Proteomes" id="UP000198964">
    <property type="component" value="Unassembled WGS sequence"/>
</dbReference>